<dbReference type="InterPro" id="IPR050228">
    <property type="entry name" value="Carboxylesterase_BioH"/>
</dbReference>
<protein>
    <submittedName>
        <fullName evidence="2">Predicted hydrolase or acyltransferase</fullName>
    </submittedName>
</protein>
<proteinExistence type="predicted"/>
<name>A0A077LWD4_9MICO</name>
<dbReference type="Gene3D" id="3.40.50.1820">
    <property type="entry name" value="alpha/beta hydrolase"/>
    <property type="match status" value="1"/>
</dbReference>
<dbReference type="PANTHER" id="PTHR43194:SF2">
    <property type="entry name" value="PEROXISOMAL MEMBRANE PROTEIN LPX1"/>
    <property type="match status" value="1"/>
</dbReference>
<keyword evidence="2" id="KW-0808">Transferase</keyword>
<dbReference type="STRING" id="1194083.BN12_1190026"/>
<evidence type="ECO:0000259" key="1">
    <source>
        <dbReference type="Pfam" id="PF12697"/>
    </source>
</evidence>
<dbReference type="GO" id="GO:0016746">
    <property type="term" value="F:acyltransferase activity"/>
    <property type="evidence" value="ECO:0007669"/>
    <property type="project" value="UniProtKB-KW"/>
</dbReference>
<dbReference type="AlphaFoldDB" id="A0A077LWD4"/>
<gene>
    <name evidence="2" type="ORF">BN12_1190026</name>
</gene>
<accession>A0A077LWD4</accession>
<dbReference type="GO" id="GO:0016787">
    <property type="term" value="F:hydrolase activity"/>
    <property type="evidence" value="ECO:0007669"/>
    <property type="project" value="UniProtKB-KW"/>
</dbReference>
<dbReference type="Pfam" id="PF12697">
    <property type="entry name" value="Abhydrolase_6"/>
    <property type="match status" value="1"/>
</dbReference>
<dbReference type="OrthoDB" id="9802489at2"/>
<dbReference type="SUPFAM" id="SSF53474">
    <property type="entry name" value="alpha/beta-Hydrolases"/>
    <property type="match status" value="1"/>
</dbReference>
<evidence type="ECO:0000313" key="2">
    <source>
        <dbReference type="EMBL" id="CCH76309.1"/>
    </source>
</evidence>
<organism evidence="2 3">
    <name type="scientific">Nostocoides japonicum T1-X7</name>
    <dbReference type="NCBI Taxonomy" id="1194083"/>
    <lineage>
        <taxon>Bacteria</taxon>
        <taxon>Bacillati</taxon>
        <taxon>Actinomycetota</taxon>
        <taxon>Actinomycetes</taxon>
        <taxon>Micrococcales</taxon>
        <taxon>Intrasporangiaceae</taxon>
        <taxon>Nostocoides</taxon>
    </lineage>
</organism>
<reference evidence="2 3" key="1">
    <citation type="journal article" date="2013" name="ISME J.">
        <title>A metabolic model for members of the genus Tetrasphaera involved in enhanced biological phosphorus removal.</title>
        <authorList>
            <person name="Kristiansen R."/>
            <person name="Nguyen H.T.T."/>
            <person name="Saunders A.M."/>
            <person name="Nielsen J.L."/>
            <person name="Wimmer R."/>
            <person name="Le V.Q."/>
            <person name="McIlroy S.J."/>
            <person name="Petrovski S."/>
            <person name="Seviour R.J."/>
            <person name="Calteau A."/>
            <person name="Nielsen K.L."/>
            <person name="Nielsen P.H."/>
        </authorList>
    </citation>
    <scope>NUCLEOTIDE SEQUENCE [LARGE SCALE GENOMIC DNA]</scope>
    <source>
        <strain evidence="2 3">T1-X7</strain>
    </source>
</reference>
<keyword evidence="2" id="KW-0012">Acyltransferase</keyword>
<comment type="caution">
    <text evidence="2">The sequence shown here is derived from an EMBL/GenBank/DDBJ whole genome shotgun (WGS) entry which is preliminary data.</text>
</comment>
<evidence type="ECO:0000313" key="3">
    <source>
        <dbReference type="Proteomes" id="UP000035721"/>
    </source>
</evidence>
<dbReference type="InterPro" id="IPR029058">
    <property type="entry name" value="AB_hydrolase_fold"/>
</dbReference>
<dbReference type="PANTHER" id="PTHR43194">
    <property type="entry name" value="HYDROLASE ALPHA/BETA FOLD FAMILY"/>
    <property type="match status" value="1"/>
</dbReference>
<dbReference type="InterPro" id="IPR000073">
    <property type="entry name" value="AB_hydrolase_1"/>
</dbReference>
<keyword evidence="2" id="KW-0378">Hydrolase</keyword>
<dbReference type="Proteomes" id="UP000035721">
    <property type="component" value="Unassembled WGS sequence"/>
</dbReference>
<sequence length="234" mass="24963">MSDARYPLVLLSGMLGDATLWDEVVPPVGDLVEPRPCRIDTSDTVSDIADEVLQRSPERFAVAGHSLGGIIAMEIIRRAPTRVTRLAILNTSARSGSPEQRDQWTRLAQEVRSGGFGAAADRLATVTLPECHRTQALVARSAAMARTVGPDGFLRQLAAQQSRPDLRPSLAAVTVPTLVLSGALDDVSRPEMQAEIADRVGTAVHVVVPASGHMSPLEAPDAVAAELRRWLLAA</sequence>
<dbReference type="EMBL" id="CAJB01000023">
    <property type="protein sequence ID" value="CCH76309.1"/>
    <property type="molecule type" value="Genomic_DNA"/>
</dbReference>
<keyword evidence="3" id="KW-1185">Reference proteome</keyword>
<dbReference type="RefSeq" id="WP_048553061.1">
    <property type="nucleotide sequence ID" value="NZ_HF570958.1"/>
</dbReference>
<feature type="domain" description="AB hydrolase-1" evidence="1">
    <location>
        <begin position="36"/>
        <end position="225"/>
    </location>
</feature>